<accession>A0A9D2PMK5</accession>
<dbReference type="GO" id="GO:0016747">
    <property type="term" value="F:acyltransferase activity, transferring groups other than amino-acyl groups"/>
    <property type="evidence" value="ECO:0007669"/>
    <property type="project" value="InterPro"/>
</dbReference>
<feature type="domain" description="N-acetyltransferase" evidence="1">
    <location>
        <begin position="3"/>
        <end position="157"/>
    </location>
</feature>
<evidence type="ECO:0000313" key="3">
    <source>
        <dbReference type="Proteomes" id="UP000823886"/>
    </source>
</evidence>
<dbReference type="SUPFAM" id="SSF55729">
    <property type="entry name" value="Acyl-CoA N-acyltransferases (Nat)"/>
    <property type="match status" value="1"/>
</dbReference>
<gene>
    <name evidence="2" type="ORF">H9753_03145</name>
</gene>
<dbReference type="Gene3D" id="3.40.630.30">
    <property type="match status" value="1"/>
</dbReference>
<dbReference type="Pfam" id="PF00583">
    <property type="entry name" value="Acetyltransf_1"/>
    <property type="match status" value="1"/>
</dbReference>
<evidence type="ECO:0000313" key="2">
    <source>
        <dbReference type="EMBL" id="HJC62600.1"/>
    </source>
</evidence>
<dbReference type="InterPro" id="IPR050276">
    <property type="entry name" value="MshD_Acetyltransferase"/>
</dbReference>
<name>A0A9D2PMK5_9FIRM</name>
<comment type="caution">
    <text evidence="2">The sequence shown here is derived from an EMBL/GenBank/DDBJ whole genome shotgun (WGS) entry which is preliminary data.</text>
</comment>
<dbReference type="InterPro" id="IPR000182">
    <property type="entry name" value="GNAT_dom"/>
</dbReference>
<protein>
    <submittedName>
        <fullName evidence="2">GNAT family N-acetyltransferase</fullName>
    </submittedName>
</protein>
<reference evidence="2" key="2">
    <citation type="submission" date="2021-04" db="EMBL/GenBank/DDBJ databases">
        <authorList>
            <person name="Gilroy R."/>
        </authorList>
    </citation>
    <scope>NUCLEOTIDE SEQUENCE</scope>
    <source>
        <strain evidence="2">ChiBcec2-3848</strain>
    </source>
</reference>
<reference evidence="2" key="1">
    <citation type="journal article" date="2021" name="PeerJ">
        <title>Extensive microbial diversity within the chicken gut microbiome revealed by metagenomics and culture.</title>
        <authorList>
            <person name="Gilroy R."/>
            <person name="Ravi A."/>
            <person name="Getino M."/>
            <person name="Pursley I."/>
            <person name="Horton D.L."/>
            <person name="Alikhan N.F."/>
            <person name="Baker D."/>
            <person name="Gharbi K."/>
            <person name="Hall N."/>
            <person name="Watson M."/>
            <person name="Adriaenssens E.M."/>
            <person name="Foster-Nyarko E."/>
            <person name="Jarju S."/>
            <person name="Secka A."/>
            <person name="Antonio M."/>
            <person name="Oren A."/>
            <person name="Chaudhuri R.R."/>
            <person name="La Ragione R."/>
            <person name="Hildebrand F."/>
            <person name="Pallen M.J."/>
        </authorList>
    </citation>
    <scope>NUCLEOTIDE SEQUENCE</scope>
    <source>
        <strain evidence="2">ChiBcec2-3848</strain>
    </source>
</reference>
<dbReference type="InterPro" id="IPR016181">
    <property type="entry name" value="Acyl_CoA_acyltransferase"/>
</dbReference>
<proteinExistence type="predicted"/>
<organism evidence="2 3">
    <name type="scientific">Candidatus Blautia merdavium</name>
    <dbReference type="NCBI Taxonomy" id="2838494"/>
    <lineage>
        <taxon>Bacteria</taxon>
        <taxon>Bacillati</taxon>
        <taxon>Bacillota</taxon>
        <taxon>Clostridia</taxon>
        <taxon>Lachnospirales</taxon>
        <taxon>Lachnospiraceae</taxon>
        <taxon>Blautia</taxon>
    </lineage>
</organism>
<dbReference type="PANTHER" id="PTHR43617">
    <property type="entry name" value="L-AMINO ACID N-ACETYLTRANSFERASE"/>
    <property type="match status" value="1"/>
</dbReference>
<dbReference type="EMBL" id="DWVZ01000038">
    <property type="protein sequence ID" value="HJC62600.1"/>
    <property type="molecule type" value="Genomic_DNA"/>
</dbReference>
<evidence type="ECO:0000259" key="1">
    <source>
        <dbReference type="PROSITE" id="PS51186"/>
    </source>
</evidence>
<dbReference type="AlphaFoldDB" id="A0A9D2PMK5"/>
<dbReference type="Proteomes" id="UP000823886">
    <property type="component" value="Unassembled WGS sequence"/>
</dbReference>
<dbReference type="CDD" id="cd04301">
    <property type="entry name" value="NAT_SF"/>
    <property type="match status" value="1"/>
</dbReference>
<dbReference type="PROSITE" id="PS51186">
    <property type="entry name" value="GNAT"/>
    <property type="match status" value="1"/>
</dbReference>
<sequence length="159" mass="18373">MQYEIREMKKEESGILKEFLYLSIFVPEGEPEFPREILETPEFRVYLEDFGKRDDYALLAMADGKPVGAVWSRIMKDYGHVDDETPSLAIAILKEYRGKGIGTALLNRLLLELKSKGYRRVSLSVQKLNYAVKLYFGAGFQVEEDKGEEYILICDLEQF</sequence>